<feature type="domain" description="PAC" evidence="11">
    <location>
        <begin position="516"/>
        <end position="569"/>
    </location>
</feature>
<dbReference type="InterPro" id="IPR036890">
    <property type="entry name" value="HATPase_C_sf"/>
</dbReference>
<dbReference type="InterPro" id="IPR013655">
    <property type="entry name" value="PAS_fold_3"/>
</dbReference>
<dbReference type="NCBIfam" id="TIGR00229">
    <property type="entry name" value="sensory_box"/>
    <property type="match status" value="4"/>
</dbReference>
<evidence type="ECO:0000256" key="5">
    <source>
        <dbReference type="ARBA" id="ARBA00022777"/>
    </source>
</evidence>
<evidence type="ECO:0000256" key="8">
    <source>
        <dbReference type="SAM" id="Coils"/>
    </source>
</evidence>
<keyword evidence="6" id="KW-0902">Two-component regulatory system</keyword>
<feature type="domain" description="Histidine kinase" evidence="9">
    <location>
        <begin position="699"/>
        <end position="912"/>
    </location>
</feature>
<dbReference type="InterPro" id="IPR004358">
    <property type="entry name" value="Sig_transdc_His_kin-like_C"/>
</dbReference>
<sequence>MNLQDNELLHTIVQSAPIGICILDAFTFKAEMLNDKFLEIAGKPKEAIIGKWYWDPFAEARTYYEAAMVGVVQTGEAYYAEEAELMLIRHGREEIIVVTFVYAPVKDETGKVTKLAIWVLENTRQVKERKAISASEQRLRALVTATSDVTYSVSADWQIMNELDGRGFLKDTDKPITGWRERNVHPDDLDKVNAAIEEAIKAKKIFQLEHRVLRTDGSPGWTFSRAVPILDNESNIVEWFGTASDITQRKQVEEALQEVRQQADQQKRVYEAITSGTPDLMYVWDLDYRFTYVNSALLSMWGKTWDTAIGKGLRENGYEEWHAQMHEREIDQVRATKQSVRGEVSFPHATLGRRIYDYILIPVLNETGEVEAVAGTTRDVTERKQMEQALAQSSEELQAINEEMAATNEEQAASNEELTATNQELASVNQQLQKARRQVEKSETALRLAIEAANFGTWFINSETREFITDTRLKELFGYYPDEPLSIEQAIAQITEEYRGFVSDKLENAIYNHGDYDVTYPVKGLHDQQLRWLRAIGNLQADPSGAFSAFTGVVMDITQQHLAAQKMEDSEKHFRYLADLVPAKISNALPSGEVTFFNKQWLDYAGMNFEDLRDFGYHAMMHPDEIPEFAEKLREAATKGMALESEMRFKDINGNYRWHLNIASPVLNEEGEITMWVGSTTDIQRMKEEEQRKSDFIGMVSHELKTPLTSLNAYLQVMQAKLGKADDQFIERSLEQSAKQVKKMTAMINGFLNVSRLESGQIAISKAPFDIQELFAEAREEVNPMHTAHTITFACKSSVSIFGDHDKIGQVLNNLISNAVKYSRPGTEIVVNCRLENKQVVISVSDVGIGIKPDDVKHVFDRYYRADSLGHVSGFGIGLYLCAEIIRRHDGKIWVESQIEKGSTFYFSLPLN</sequence>
<dbReference type="Pfam" id="PF02518">
    <property type="entry name" value="HATPase_c"/>
    <property type="match status" value="1"/>
</dbReference>
<evidence type="ECO:0000313" key="12">
    <source>
        <dbReference type="EMBL" id="AYL95182.1"/>
    </source>
</evidence>
<evidence type="ECO:0000256" key="4">
    <source>
        <dbReference type="ARBA" id="ARBA00022679"/>
    </source>
</evidence>
<dbReference type="SMART" id="SM00387">
    <property type="entry name" value="HATPase_c"/>
    <property type="match status" value="1"/>
</dbReference>
<dbReference type="EC" id="2.7.13.3" evidence="2"/>
<dbReference type="InterPro" id="IPR000700">
    <property type="entry name" value="PAS-assoc_C"/>
</dbReference>
<keyword evidence="8" id="KW-0175">Coiled coil</keyword>
<dbReference type="Proteomes" id="UP000270046">
    <property type="component" value="Chromosome"/>
</dbReference>
<dbReference type="SMART" id="SM00086">
    <property type="entry name" value="PAC"/>
    <property type="match status" value="4"/>
</dbReference>
<feature type="domain" description="PAS" evidence="10">
    <location>
        <begin position="442"/>
        <end position="513"/>
    </location>
</feature>
<dbReference type="GO" id="GO:0000155">
    <property type="term" value="F:phosphorelay sensor kinase activity"/>
    <property type="evidence" value="ECO:0007669"/>
    <property type="project" value="InterPro"/>
</dbReference>
<feature type="domain" description="PAS" evidence="10">
    <location>
        <begin position="570"/>
        <end position="640"/>
    </location>
</feature>
<reference evidence="12 13" key="1">
    <citation type="submission" date="2018-10" db="EMBL/GenBank/DDBJ databases">
        <title>Genome sequencing of Mucilaginibacter sp. HYN0043.</title>
        <authorList>
            <person name="Kim M."/>
            <person name="Yi H."/>
        </authorList>
    </citation>
    <scope>NUCLEOTIDE SEQUENCE [LARGE SCALE GENOMIC DNA]</scope>
    <source>
        <strain evidence="12 13">HYN0043</strain>
    </source>
</reference>
<dbReference type="InterPro" id="IPR005467">
    <property type="entry name" value="His_kinase_dom"/>
</dbReference>
<dbReference type="FunFam" id="1.10.287.130:FF:000001">
    <property type="entry name" value="Two-component sensor histidine kinase"/>
    <property type="match status" value="1"/>
</dbReference>
<dbReference type="InterPro" id="IPR003661">
    <property type="entry name" value="HisK_dim/P_dom"/>
</dbReference>
<dbReference type="FunFam" id="3.30.565.10:FF:000006">
    <property type="entry name" value="Sensor histidine kinase WalK"/>
    <property type="match status" value="1"/>
</dbReference>
<evidence type="ECO:0000256" key="1">
    <source>
        <dbReference type="ARBA" id="ARBA00000085"/>
    </source>
</evidence>
<feature type="coiled-coil region" evidence="8">
    <location>
        <begin position="383"/>
        <end position="452"/>
    </location>
</feature>
<dbReference type="InterPro" id="IPR003594">
    <property type="entry name" value="HATPase_dom"/>
</dbReference>
<dbReference type="InterPro" id="IPR013656">
    <property type="entry name" value="PAS_4"/>
</dbReference>
<keyword evidence="13" id="KW-1185">Reference proteome</keyword>
<dbReference type="InterPro" id="IPR052162">
    <property type="entry name" value="Sensor_kinase/Photoreceptor"/>
</dbReference>
<gene>
    <name evidence="12" type="ORF">HYN43_007685</name>
</gene>
<dbReference type="InterPro" id="IPR035965">
    <property type="entry name" value="PAS-like_dom_sf"/>
</dbReference>
<keyword evidence="3" id="KW-0597">Phosphoprotein</keyword>
<dbReference type="InterPro" id="IPR001610">
    <property type="entry name" value="PAC"/>
</dbReference>
<comment type="catalytic activity">
    <reaction evidence="1">
        <text>ATP + protein L-histidine = ADP + protein N-phospho-L-histidine.</text>
        <dbReference type="EC" id="2.7.13.3"/>
    </reaction>
</comment>
<evidence type="ECO:0000313" key="13">
    <source>
        <dbReference type="Proteomes" id="UP000270046"/>
    </source>
</evidence>
<dbReference type="SUPFAM" id="SSF55785">
    <property type="entry name" value="PYP-like sensor domain (PAS domain)"/>
    <property type="match status" value="5"/>
</dbReference>
<evidence type="ECO:0000256" key="6">
    <source>
        <dbReference type="ARBA" id="ARBA00023012"/>
    </source>
</evidence>
<dbReference type="EMBL" id="CP032869">
    <property type="protein sequence ID" value="AYL95182.1"/>
    <property type="molecule type" value="Genomic_DNA"/>
</dbReference>
<dbReference type="FunFam" id="3.30.450.20:FF:000099">
    <property type="entry name" value="Sensory box sensor histidine kinase"/>
    <property type="match status" value="1"/>
</dbReference>
<dbReference type="InterPro" id="IPR000014">
    <property type="entry name" value="PAS"/>
</dbReference>
<dbReference type="PROSITE" id="PS50113">
    <property type="entry name" value="PAC"/>
    <property type="match status" value="4"/>
</dbReference>
<dbReference type="InterPro" id="IPR036097">
    <property type="entry name" value="HisK_dim/P_sf"/>
</dbReference>
<protein>
    <recommendedName>
        <fullName evidence="2">histidine kinase</fullName>
        <ecNumber evidence="2">2.7.13.3</ecNumber>
    </recommendedName>
</protein>
<evidence type="ECO:0000256" key="7">
    <source>
        <dbReference type="ARBA" id="ARBA00023136"/>
    </source>
</evidence>
<dbReference type="Pfam" id="PF08447">
    <property type="entry name" value="PAS_3"/>
    <property type="match status" value="2"/>
</dbReference>
<proteinExistence type="predicted"/>
<evidence type="ECO:0000259" key="10">
    <source>
        <dbReference type="PROSITE" id="PS50112"/>
    </source>
</evidence>
<dbReference type="RefSeq" id="WP_119408886.1">
    <property type="nucleotide sequence ID" value="NZ_CP032869.1"/>
</dbReference>
<evidence type="ECO:0000256" key="2">
    <source>
        <dbReference type="ARBA" id="ARBA00012438"/>
    </source>
</evidence>
<dbReference type="Pfam" id="PF08448">
    <property type="entry name" value="PAS_4"/>
    <property type="match status" value="1"/>
</dbReference>
<dbReference type="PRINTS" id="PR00344">
    <property type="entry name" value="BCTRLSENSOR"/>
</dbReference>
<dbReference type="Gene3D" id="3.30.565.10">
    <property type="entry name" value="Histidine kinase-like ATPase, C-terminal domain"/>
    <property type="match status" value="1"/>
</dbReference>
<dbReference type="PROSITE" id="PS50112">
    <property type="entry name" value="PAS"/>
    <property type="match status" value="2"/>
</dbReference>
<keyword evidence="4" id="KW-0808">Transferase</keyword>
<feature type="domain" description="PAC" evidence="11">
    <location>
        <begin position="643"/>
        <end position="695"/>
    </location>
</feature>
<organism evidence="12 13">
    <name type="scientific">Mucilaginibacter celer</name>
    <dbReference type="NCBI Taxonomy" id="2305508"/>
    <lineage>
        <taxon>Bacteria</taxon>
        <taxon>Pseudomonadati</taxon>
        <taxon>Bacteroidota</taxon>
        <taxon>Sphingobacteriia</taxon>
        <taxon>Sphingobacteriales</taxon>
        <taxon>Sphingobacteriaceae</taxon>
        <taxon>Mucilaginibacter</taxon>
    </lineage>
</organism>
<dbReference type="Pfam" id="PF13426">
    <property type="entry name" value="PAS_9"/>
    <property type="match status" value="1"/>
</dbReference>
<dbReference type="PROSITE" id="PS50109">
    <property type="entry name" value="HIS_KIN"/>
    <property type="match status" value="1"/>
</dbReference>
<feature type="domain" description="PAC" evidence="11">
    <location>
        <begin position="340"/>
        <end position="392"/>
    </location>
</feature>
<dbReference type="SUPFAM" id="SSF55874">
    <property type="entry name" value="ATPase domain of HSP90 chaperone/DNA topoisomerase II/histidine kinase"/>
    <property type="match status" value="1"/>
</dbReference>
<dbReference type="AlphaFoldDB" id="A0A494VW22"/>
<keyword evidence="5" id="KW-0418">Kinase</keyword>
<evidence type="ECO:0000259" key="11">
    <source>
        <dbReference type="PROSITE" id="PS50113"/>
    </source>
</evidence>
<dbReference type="CDD" id="cd00130">
    <property type="entry name" value="PAS"/>
    <property type="match status" value="4"/>
</dbReference>
<dbReference type="KEGG" id="muh:HYN43_007685"/>
<dbReference type="Pfam" id="PF00512">
    <property type="entry name" value="HisKA"/>
    <property type="match status" value="1"/>
</dbReference>
<evidence type="ECO:0000259" key="9">
    <source>
        <dbReference type="PROSITE" id="PS50109"/>
    </source>
</evidence>
<dbReference type="SMART" id="SM00388">
    <property type="entry name" value="HisKA"/>
    <property type="match status" value="1"/>
</dbReference>
<dbReference type="Gene3D" id="3.30.450.20">
    <property type="entry name" value="PAS domain"/>
    <property type="match status" value="5"/>
</dbReference>
<keyword evidence="7" id="KW-0472">Membrane</keyword>
<evidence type="ECO:0000256" key="3">
    <source>
        <dbReference type="ARBA" id="ARBA00022553"/>
    </source>
</evidence>
<accession>A0A494VW22</accession>
<dbReference type="SMART" id="SM00091">
    <property type="entry name" value="PAS"/>
    <property type="match status" value="5"/>
</dbReference>
<dbReference type="SUPFAM" id="SSF47384">
    <property type="entry name" value="Homodimeric domain of signal transducing histidine kinase"/>
    <property type="match status" value="1"/>
</dbReference>
<feature type="domain" description="PAC" evidence="11">
    <location>
        <begin position="206"/>
        <end position="258"/>
    </location>
</feature>
<dbReference type="PANTHER" id="PTHR43304">
    <property type="entry name" value="PHYTOCHROME-LIKE PROTEIN CPH1"/>
    <property type="match status" value="1"/>
</dbReference>
<name>A0A494VW22_9SPHI</name>
<dbReference type="Gene3D" id="1.10.287.130">
    <property type="match status" value="1"/>
</dbReference>
<dbReference type="CDD" id="cd00082">
    <property type="entry name" value="HisKA"/>
    <property type="match status" value="1"/>
</dbReference>
<dbReference type="OrthoDB" id="9813151at2"/>
<dbReference type="PANTHER" id="PTHR43304:SF1">
    <property type="entry name" value="PAC DOMAIN-CONTAINING PROTEIN"/>
    <property type="match status" value="1"/>
</dbReference>